<feature type="coiled-coil region" evidence="1">
    <location>
        <begin position="5"/>
        <end position="110"/>
    </location>
</feature>
<dbReference type="EMBL" id="AUWU02000004">
    <property type="protein sequence ID" value="KAH0574581.1"/>
    <property type="molecule type" value="Genomic_DNA"/>
</dbReference>
<evidence type="ECO:0000256" key="1">
    <source>
        <dbReference type="SAM" id="Coils"/>
    </source>
</evidence>
<keyword evidence="1" id="KW-0175">Coiled coil</keyword>
<dbReference type="AlphaFoldDB" id="V6LYM0"/>
<name>V6LYM0_9EUKA</name>
<keyword evidence="5" id="KW-1185">Reference proteome</keyword>
<sequence>MSDEMIDLQLKVVDLQQQVDMLTELNDDLNIQLLCPQTDSDDVRVKELEEQKNSLLALLDQAQAGNNANSTDAQLVEKLRQDVHNIELENDTLRNDNSLLSKKLEELIQTTQNHPQNQSNLEEQVLQYEAIIAEKDMIIDEKNGFINQQQGKLDMNKEDIQKLKIEVEYAEKYRAQFDQQKAQTHDEIEQHKAQIERMKQQIAKLLSISKKQEELQNHVKMTKDKHIQELKMAEMERQKLKEHEKLYSKMLSEAFANSSRKDAQIRELESQKRISQNESEEKIYQKEELVKTLEQQLQQLRRQNDAVKQENNIFRTKVEDPKSSVSAMFMEKSLDMSHSRSESATSRAASQLRASSRCLRNMLE</sequence>
<proteinExistence type="predicted"/>
<dbReference type="VEuPathDB" id="GiardiaDB:SS50377_24539"/>
<feature type="compositionally biased region" description="Low complexity" evidence="2">
    <location>
        <begin position="342"/>
        <end position="364"/>
    </location>
</feature>
<evidence type="ECO:0000313" key="4">
    <source>
        <dbReference type="EMBL" id="KAH0574581.1"/>
    </source>
</evidence>
<feature type="region of interest" description="Disordered" evidence="2">
    <location>
        <begin position="334"/>
        <end position="364"/>
    </location>
</feature>
<reference evidence="3 4" key="1">
    <citation type="journal article" date="2014" name="PLoS Genet.">
        <title>The Genome of Spironucleus salmonicida Highlights a Fish Pathogen Adapted to Fluctuating Environments.</title>
        <authorList>
            <person name="Xu F."/>
            <person name="Jerlstrom-Hultqvist J."/>
            <person name="Einarsson E."/>
            <person name="Astvaldsson A."/>
            <person name="Svard S.G."/>
            <person name="Andersson J.O."/>
        </authorList>
    </citation>
    <scope>NUCLEOTIDE SEQUENCE</scope>
    <source>
        <strain evidence="4">ATCC 50377</strain>
    </source>
</reference>
<protein>
    <submittedName>
        <fullName evidence="3">Uncharacterized protein</fullName>
    </submittedName>
</protein>
<feature type="coiled-coil region" evidence="1">
    <location>
        <begin position="146"/>
        <end position="317"/>
    </location>
</feature>
<dbReference type="EMBL" id="KI546085">
    <property type="protein sequence ID" value="EST45919.1"/>
    <property type="molecule type" value="Genomic_DNA"/>
</dbReference>
<dbReference type="Proteomes" id="UP000018208">
    <property type="component" value="Unassembled WGS sequence"/>
</dbReference>
<evidence type="ECO:0000313" key="5">
    <source>
        <dbReference type="Proteomes" id="UP000018208"/>
    </source>
</evidence>
<reference evidence="4" key="2">
    <citation type="submission" date="2020-12" db="EMBL/GenBank/DDBJ databases">
        <title>New Spironucleus salmonicida genome in near-complete chromosomes.</title>
        <authorList>
            <person name="Xu F."/>
            <person name="Kurt Z."/>
            <person name="Jimenez-Gonzalez A."/>
            <person name="Astvaldsson A."/>
            <person name="Andersson J.O."/>
            <person name="Svard S.G."/>
        </authorList>
    </citation>
    <scope>NUCLEOTIDE SEQUENCE</scope>
    <source>
        <strain evidence="4">ATCC 50377</strain>
    </source>
</reference>
<evidence type="ECO:0000256" key="2">
    <source>
        <dbReference type="SAM" id="MobiDB-lite"/>
    </source>
</evidence>
<evidence type="ECO:0000313" key="3">
    <source>
        <dbReference type="EMBL" id="EST45919.1"/>
    </source>
</evidence>
<gene>
    <name evidence="3" type="ORF">SS50377_13895</name>
    <name evidence="4" type="ORF">SS50377_24539</name>
</gene>
<accession>V6LYM0</accession>
<organism evidence="3">
    <name type="scientific">Spironucleus salmonicida</name>
    <dbReference type="NCBI Taxonomy" id="348837"/>
    <lineage>
        <taxon>Eukaryota</taxon>
        <taxon>Metamonada</taxon>
        <taxon>Diplomonadida</taxon>
        <taxon>Hexamitidae</taxon>
        <taxon>Hexamitinae</taxon>
        <taxon>Spironucleus</taxon>
    </lineage>
</organism>